<comment type="caution">
    <text evidence="4">The sequence shown here is derived from an EMBL/GenBank/DDBJ whole genome shotgun (WGS) entry which is preliminary data.</text>
</comment>
<dbReference type="OMA" id="LCQRNKC"/>
<reference evidence="4" key="1">
    <citation type="submission" date="2021-01" db="EMBL/GenBank/DDBJ databases">
        <authorList>
            <consortium name="Genoscope - CEA"/>
            <person name="William W."/>
        </authorList>
    </citation>
    <scope>NUCLEOTIDE SEQUENCE</scope>
</reference>
<dbReference type="GO" id="GO:0008180">
    <property type="term" value="C:COP9 signalosome"/>
    <property type="evidence" value="ECO:0007669"/>
    <property type="project" value="UniProtKB-KW"/>
</dbReference>
<dbReference type="AlphaFoldDB" id="A0A8S1LIX8"/>
<dbReference type="PANTHER" id="PTHR15350">
    <property type="entry name" value="COP9 SIGNALOSOME COMPLEX SUBUNIT 7/DENDRITIC CELL PROTEIN GA17"/>
    <property type="match status" value="1"/>
</dbReference>
<comment type="similarity">
    <text evidence="1">Belongs to the CSN7/EIF3M family. CSN7 subfamily.</text>
</comment>
<keyword evidence="5" id="KW-1185">Reference proteome</keyword>
<dbReference type="Pfam" id="PF01399">
    <property type="entry name" value="PCI"/>
    <property type="match status" value="1"/>
</dbReference>
<evidence type="ECO:0000256" key="2">
    <source>
        <dbReference type="ARBA" id="ARBA00022790"/>
    </source>
</evidence>
<dbReference type="InterPro" id="IPR045237">
    <property type="entry name" value="COPS7/eIF3m"/>
</dbReference>
<dbReference type="PANTHER" id="PTHR15350:SF5">
    <property type="entry name" value="COP9 SIGNALOSOME COMPLEX SUBUNIT 7"/>
    <property type="match status" value="1"/>
</dbReference>
<evidence type="ECO:0000259" key="3">
    <source>
        <dbReference type="PROSITE" id="PS50250"/>
    </source>
</evidence>
<accession>A0A8S1LIX8</accession>
<dbReference type="EMBL" id="CAJJDM010000037">
    <property type="protein sequence ID" value="CAD8066022.1"/>
    <property type="molecule type" value="Genomic_DNA"/>
</dbReference>
<evidence type="ECO:0000313" key="5">
    <source>
        <dbReference type="Proteomes" id="UP000688137"/>
    </source>
</evidence>
<dbReference type="InterPro" id="IPR000717">
    <property type="entry name" value="PCI_dom"/>
</dbReference>
<organism evidence="4 5">
    <name type="scientific">Paramecium primaurelia</name>
    <dbReference type="NCBI Taxonomy" id="5886"/>
    <lineage>
        <taxon>Eukaryota</taxon>
        <taxon>Sar</taxon>
        <taxon>Alveolata</taxon>
        <taxon>Ciliophora</taxon>
        <taxon>Intramacronucleata</taxon>
        <taxon>Oligohymenophorea</taxon>
        <taxon>Peniculida</taxon>
        <taxon>Parameciidae</taxon>
        <taxon>Paramecium</taxon>
    </lineage>
</organism>
<dbReference type="PROSITE" id="PS50250">
    <property type="entry name" value="PCI"/>
    <property type="match status" value="1"/>
</dbReference>
<dbReference type="SMART" id="SM00088">
    <property type="entry name" value="PINT"/>
    <property type="match status" value="1"/>
</dbReference>
<evidence type="ECO:0000313" key="4">
    <source>
        <dbReference type="EMBL" id="CAD8066022.1"/>
    </source>
</evidence>
<protein>
    <recommendedName>
        <fullName evidence="3">PCI domain-containing protein</fullName>
    </recommendedName>
</protein>
<name>A0A8S1LIX8_PARPR</name>
<evidence type="ECO:0000256" key="1">
    <source>
        <dbReference type="ARBA" id="ARBA00008482"/>
    </source>
</evidence>
<gene>
    <name evidence="4" type="ORF">PPRIM_AZ9-3.1.T0380229</name>
</gene>
<keyword evidence="2" id="KW-0736">Signalosome</keyword>
<proteinExistence type="inferred from homology"/>
<sequence>MSLIDYIEDDQTYQFTKYMQLVKTEEDKILFDRFAYGVCDPQIKYQNDKQKKKMIILTILQLCQRNKCVTFDKIQQACYLNSRAEIEQLLIDLIQKELIIGTIDDQKGCLNIQRCISRDVRKSDIPTMKNQIESMYERVKHLKEQLKKQ</sequence>
<dbReference type="Proteomes" id="UP000688137">
    <property type="component" value="Unassembled WGS sequence"/>
</dbReference>
<feature type="domain" description="PCI" evidence="3">
    <location>
        <begin position="1"/>
        <end position="117"/>
    </location>
</feature>